<comment type="caution">
    <text evidence="1">The sequence shown here is derived from an EMBL/GenBank/DDBJ whole genome shotgun (WGS) entry which is preliminary data.</text>
</comment>
<evidence type="ECO:0000313" key="2">
    <source>
        <dbReference type="Proteomes" id="UP000634136"/>
    </source>
</evidence>
<proteinExistence type="predicted"/>
<reference evidence="1" key="1">
    <citation type="submission" date="2020-09" db="EMBL/GenBank/DDBJ databases">
        <title>Genome-Enabled Discovery of Anthraquinone Biosynthesis in Senna tora.</title>
        <authorList>
            <person name="Kang S.-H."/>
            <person name="Pandey R.P."/>
            <person name="Lee C.-M."/>
            <person name="Sim J.-S."/>
            <person name="Jeong J.-T."/>
            <person name="Choi B.-S."/>
            <person name="Jung M."/>
            <person name="Ginzburg D."/>
            <person name="Zhao K."/>
            <person name="Won S.Y."/>
            <person name="Oh T.-J."/>
            <person name="Yu Y."/>
            <person name="Kim N.-H."/>
            <person name="Lee O.R."/>
            <person name="Lee T.-H."/>
            <person name="Bashyal P."/>
            <person name="Kim T.-S."/>
            <person name="Lee W.-H."/>
            <person name="Kawkins C."/>
            <person name="Kim C.-K."/>
            <person name="Kim J.S."/>
            <person name="Ahn B.O."/>
            <person name="Rhee S.Y."/>
            <person name="Sohng J.K."/>
        </authorList>
    </citation>
    <scope>NUCLEOTIDE SEQUENCE</scope>
    <source>
        <tissue evidence="1">Leaf</tissue>
    </source>
</reference>
<organism evidence="1 2">
    <name type="scientific">Senna tora</name>
    <dbReference type="NCBI Taxonomy" id="362788"/>
    <lineage>
        <taxon>Eukaryota</taxon>
        <taxon>Viridiplantae</taxon>
        <taxon>Streptophyta</taxon>
        <taxon>Embryophyta</taxon>
        <taxon>Tracheophyta</taxon>
        <taxon>Spermatophyta</taxon>
        <taxon>Magnoliopsida</taxon>
        <taxon>eudicotyledons</taxon>
        <taxon>Gunneridae</taxon>
        <taxon>Pentapetalae</taxon>
        <taxon>rosids</taxon>
        <taxon>fabids</taxon>
        <taxon>Fabales</taxon>
        <taxon>Fabaceae</taxon>
        <taxon>Caesalpinioideae</taxon>
        <taxon>Cassia clade</taxon>
        <taxon>Senna</taxon>
    </lineage>
</organism>
<dbReference type="AlphaFoldDB" id="A0A834X6B0"/>
<accession>A0A834X6B0</accession>
<evidence type="ECO:0000313" key="1">
    <source>
        <dbReference type="EMBL" id="KAF7838730.1"/>
    </source>
</evidence>
<dbReference type="EMBL" id="JAAIUW010000003">
    <property type="protein sequence ID" value="KAF7838730.1"/>
    <property type="molecule type" value="Genomic_DNA"/>
</dbReference>
<sequence>MVALTSFVLTLKGWLPLRALRSIEIACALTSWSKECVSVLLSVLNSSPRYKKINCLCDMVAFACFVLIWNVGCPFELYPQSDCVSVLLSVLNSSPRYKKINCLCDMVAFACFVLIWNASIPEFVTTRRKMQITPKNSWLPLRALCSQRMVGCPYMECCSYELFVQLKLLVTLMSFVNGLLPLRDLCSYELVGCLYELYAQIEWPIALISFVVICNSYGMVGYLYERFVLMEWLVTYTSFVLK</sequence>
<name>A0A834X6B0_9FABA</name>
<gene>
    <name evidence="1" type="ORF">G2W53_007212</name>
</gene>
<dbReference type="Proteomes" id="UP000634136">
    <property type="component" value="Unassembled WGS sequence"/>
</dbReference>
<keyword evidence="2" id="KW-1185">Reference proteome</keyword>
<protein>
    <submittedName>
        <fullName evidence="1">Uncharacterized protein</fullName>
    </submittedName>
</protein>